<evidence type="ECO:0008006" key="4">
    <source>
        <dbReference type="Google" id="ProtNLM"/>
    </source>
</evidence>
<sequence length="254" mass="28522">MKTSKSILFLTFFLVTFLSCNNETVDFTLEEGSTSENNILKWWILVHPSYGNPGIYLYNETESTIEKILPLPEPEGSPHALDFDGTSLWLGGASSNNNNGIITYNPIYEINPDTGNVISIIENIRTEGIAIHGDHIYYSTYGQIVEITKTGTLVNSIPVEDSGITDLAIYNSNKYYVYNGAIDPIIKINETTGQNEFILETDIPNPYTLAIVDNNFVVVSNNHFRRFDLNTKEHLSDIKIEIDGWITAIAPYNR</sequence>
<dbReference type="Proteomes" id="UP001356704">
    <property type="component" value="Unassembled WGS sequence"/>
</dbReference>
<gene>
    <name evidence="2" type="ORF">V1468_00085</name>
</gene>
<organism evidence="2 3">
    <name type="scientific">Winogradskyella poriferorum</name>
    <dbReference type="NCBI Taxonomy" id="307627"/>
    <lineage>
        <taxon>Bacteria</taxon>
        <taxon>Pseudomonadati</taxon>
        <taxon>Bacteroidota</taxon>
        <taxon>Flavobacteriia</taxon>
        <taxon>Flavobacteriales</taxon>
        <taxon>Flavobacteriaceae</taxon>
        <taxon>Winogradskyella</taxon>
    </lineage>
</organism>
<protein>
    <recommendedName>
        <fullName evidence="4">DUF5050 domain-containing protein</fullName>
    </recommendedName>
</protein>
<evidence type="ECO:0000313" key="2">
    <source>
        <dbReference type="EMBL" id="MEF3077386.1"/>
    </source>
</evidence>
<comment type="caution">
    <text evidence="2">The sequence shown here is derived from an EMBL/GenBank/DDBJ whole genome shotgun (WGS) entry which is preliminary data.</text>
</comment>
<dbReference type="EMBL" id="JAZHOU010000001">
    <property type="protein sequence ID" value="MEF3077386.1"/>
    <property type="molecule type" value="Genomic_DNA"/>
</dbReference>
<dbReference type="SUPFAM" id="SSF63825">
    <property type="entry name" value="YWTD domain"/>
    <property type="match status" value="1"/>
</dbReference>
<dbReference type="PROSITE" id="PS51257">
    <property type="entry name" value="PROKAR_LIPOPROTEIN"/>
    <property type="match status" value="1"/>
</dbReference>
<evidence type="ECO:0000256" key="1">
    <source>
        <dbReference type="SAM" id="SignalP"/>
    </source>
</evidence>
<keyword evidence="1" id="KW-0732">Signal</keyword>
<proteinExistence type="predicted"/>
<dbReference type="RefSeq" id="WP_331808229.1">
    <property type="nucleotide sequence ID" value="NZ_JAZHOU010000001.1"/>
</dbReference>
<feature type="chain" id="PRO_5045058324" description="DUF5050 domain-containing protein" evidence="1">
    <location>
        <begin position="22"/>
        <end position="254"/>
    </location>
</feature>
<evidence type="ECO:0000313" key="3">
    <source>
        <dbReference type="Proteomes" id="UP001356704"/>
    </source>
</evidence>
<name>A0ABU7W085_9FLAO</name>
<keyword evidence="3" id="KW-1185">Reference proteome</keyword>
<reference evidence="2 3" key="1">
    <citation type="submission" date="2024-02" db="EMBL/GenBank/DDBJ databases">
        <title>Winogradskyella poriferorum JCM 12885.</title>
        <authorList>
            <person name="Zhang D.-F."/>
            <person name="Fu Z.-Y."/>
        </authorList>
    </citation>
    <scope>NUCLEOTIDE SEQUENCE [LARGE SCALE GENOMIC DNA]</scope>
    <source>
        <strain evidence="2 3">JCM 12885</strain>
    </source>
</reference>
<feature type="signal peptide" evidence="1">
    <location>
        <begin position="1"/>
        <end position="21"/>
    </location>
</feature>
<accession>A0ABU7W085</accession>